<organism evidence="7 8">
    <name type="scientific">Polymorphobacter multimanifer</name>
    <dbReference type="NCBI Taxonomy" id="1070431"/>
    <lineage>
        <taxon>Bacteria</taxon>
        <taxon>Pseudomonadati</taxon>
        <taxon>Pseudomonadota</taxon>
        <taxon>Alphaproteobacteria</taxon>
        <taxon>Sphingomonadales</taxon>
        <taxon>Sphingosinicellaceae</taxon>
        <taxon>Polymorphobacter</taxon>
    </lineage>
</organism>
<dbReference type="PROSITE" id="PS50857">
    <property type="entry name" value="COX2_CUA"/>
    <property type="match status" value="1"/>
</dbReference>
<dbReference type="SUPFAM" id="SSF49503">
    <property type="entry name" value="Cupredoxins"/>
    <property type="match status" value="1"/>
</dbReference>
<keyword evidence="3 5" id="KW-0472">Membrane</keyword>
<keyword evidence="5" id="KW-0812">Transmembrane</keyword>
<dbReference type="Gene3D" id="2.60.40.420">
    <property type="entry name" value="Cupredoxins - blue copper proteins"/>
    <property type="match status" value="1"/>
</dbReference>
<dbReference type="AlphaFoldDB" id="A0A841LAZ1"/>
<dbReference type="Proteomes" id="UP000538147">
    <property type="component" value="Unassembled WGS sequence"/>
</dbReference>
<comment type="catalytic activity">
    <reaction evidence="4">
        <text>4 Fe(II)-[cytochrome c] + O2 + 8 H(+)(in) = 4 Fe(III)-[cytochrome c] + 2 H2O + 4 H(+)(out)</text>
        <dbReference type="Rhea" id="RHEA:11436"/>
        <dbReference type="Rhea" id="RHEA-COMP:10350"/>
        <dbReference type="Rhea" id="RHEA-COMP:14399"/>
        <dbReference type="ChEBI" id="CHEBI:15377"/>
        <dbReference type="ChEBI" id="CHEBI:15378"/>
        <dbReference type="ChEBI" id="CHEBI:15379"/>
        <dbReference type="ChEBI" id="CHEBI:29033"/>
        <dbReference type="ChEBI" id="CHEBI:29034"/>
        <dbReference type="EC" id="7.1.1.9"/>
    </reaction>
</comment>
<dbReference type="EMBL" id="JACIIV010000003">
    <property type="protein sequence ID" value="MBB6226322.1"/>
    <property type="molecule type" value="Genomic_DNA"/>
</dbReference>
<proteinExistence type="inferred from homology"/>
<dbReference type="RefSeq" id="WP_243452595.1">
    <property type="nucleotide sequence ID" value="NZ_BMOX01000041.1"/>
</dbReference>
<dbReference type="PANTHER" id="PTHR22888:SF9">
    <property type="entry name" value="CYTOCHROME C OXIDASE SUBUNIT 2"/>
    <property type="match status" value="1"/>
</dbReference>
<comment type="subcellular location">
    <subcellularLocation>
        <location evidence="1">Membrane</location>
    </subcellularLocation>
</comment>
<evidence type="ECO:0000259" key="6">
    <source>
        <dbReference type="PROSITE" id="PS50857"/>
    </source>
</evidence>
<dbReference type="GO" id="GO:0004129">
    <property type="term" value="F:cytochrome-c oxidase activity"/>
    <property type="evidence" value="ECO:0007669"/>
    <property type="project" value="UniProtKB-EC"/>
</dbReference>
<dbReference type="Pfam" id="PF00116">
    <property type="entry name" value="COX2"/>
    <property type="match status" value="1"/>
</dbReference>
<dbReference type="PANTHER" id="PTHR22888">
    <property type="entry name" value="CYTOCHROME C OXIDASE, SUBUNIT II"/>
    <property type="match status" value="1"/>
</dbReference>
<keyword evidence="8" id="KW-1185">Reference proteome</keyword>
<name>A0A841LAZ1_9SPHN</name>
<evidence type="ECO:0000256" key="4">
    <source>
        <dbReference type="ARBA" id="ARBA00047816"/>
    </source>
</evidence>
<sequence>MSTLAPGGPSAGAIANLWWVMLAGAVAIFGLTTGLLGMAFLVRNGGPASVRLWIIGLGIAFPTTVLIVLLLYGLVIGERLQPVAAADVVEIEAIARQWHWRFRPVLADGRGQETIGVLHIPAGRPVDVIVRSEDVIHSFWVPALAGKMDAIPGKTNRLRLVAAQPGRYGGVCAEFCGIGHSGNRFLVIAHDPASWAGVLAAAS</sequence>
<feature type="domain" description="Cytochrome oxidase subunit II copper A binding" evidence="6">
    <location>
        <begin position="86"/>
        <end position="201"/>
    </location>
</feature>
<evidence type="ECO:0000313" key="8">
    <source>
        <dbReference type="Proteomes" id="UP000538147"/>
    </source>
</evidence>
<gene>
    <name evidence="7" type="ORF">FHS79_000476</name>
</gene>
<dbReference type="GO" id="GO:0005507">
    <property type="term" value="F:copper ion binding"/>
    <property type="evidence" value="ECO:0007669"/>
    <property type="project" value="InterPro"/>
</dbReference>
<evidence type="ECO:0000256" key="3">
    <source>
        <dbReference type="ARBA" id="ARBA00023136"/>
    </source>
</evidence>
<evidence type="ECO:0000256" key="5">
    <source>
        <dbReference type="SAM" id="Phobius"/>
    </source>
</evidence>
<feature type="transmembrane region" description="Helical" evidence="5">
    <location>
        <begin position="17"/>
        <end position="40"/>
    </location>
</feature>
<comment type="caution">
    <text evidence="7">The sequence shown here is derived from an EMBL/GenBank/DDBJ whole genome shotgun (WGS) entry which is preliminary data.</text>
</comment>
<feature type="transmembrane region" description="Helical" evidence="5">
    <location>
        <begin position="52"/>
        <end position="75"/>
    </location>
</feature>
<dbReference type="InterPro" id="IPR045187">
    <property type="entry name" value="CcO_II"/>
</dbReference>
<evidence type="ECO:0000256" key="1">
    <source>
        <dbReference type="ARBA" id="ARBA00004370"/>
    </source>
</evidence>
<protein>
    <submittedName>
        <fullName evidence="7">Heme/copper-type cytochrome/quinol oxidase subunit 2</fullName>
    </submittedName>
</protein>
<dbReference type="GO" id="GO:0016020">
    <property type="term" value="C:membrane"/>
    <property type="evidence" value="ECO:0007669"/>
    <property type="project" value="UniProtKB-SubCell"/>
</dbReference>
<evidence type="ECO:0000313" key="7">
    <source>
        <dbReference type="EMBL" id="MBB6226322.1"/>
    </source>
</evidence>
<evidence type="ECO:0000256" key="2">
    <source>
        <dbReference type="ARBA" id="ARBA00007866"/>
    </source>
</evidence>
<dbReference type="InterPro" id="IPR002429">
    <property type="entry name" value="CcO_II-like_C"/>
</dbReference>
<comment type="similarity">
    <text evidence="2">Belongs to the cytochrome c oxidase subunit 2 family.</text>
</comment>
<dbReference type="InterPro" id="IPR008972">
    <property type="entry name" value="Cupredoxin"/>
</dbReference>
<keyword evidence="5" id="KW-1133">Transmembrane helix</keyword>
<dbReference type="GO" id="GO:0042773">
    <property type="term" value="P:ATP synthesis coupled electron transport"/>
    <property type="evidence" value="ECO:0007669"/>
    <property type="project" value="TreeGrafter"/>
</dbReference>
<reference evidence="7 8" key="1">
    <citation type="submission" date="2020-08" db="EMBL/GenBank/DDBJ databases">
        <title>Genomic Encyclopedia of Type Strains, Phase IV (KMG-IV): sequencing the most valuable type-strain genomes for metagenomic binning, comparative biology and taxonomic classification.</title>
        <authorList>
            <person name="Goeker M."/>
        </authorList>
    </citation>
    <scope>NUCLEOTIDE SEQUENCE [LARGE SCALE GENOMIC DNA]</scope>
    <source>
        <strain evidence="7 8">DSM 102189</strain>
    </source>
</reference>
<accession>A0A841LAZ1</accession>